<name>A0A5Q4Z952_9BURK</name>
<evidence type="ECO:0000313" key="2">
    <source>
        <dbReference type="Proteomes" id="UP000325811"/>
    </source>
</evidence>
<dbReference type="EMBL" id="LR699553">
    <property type="protein sequence ID" value="VVD28013.1"/>
    <property type="molecule type" value="Genomic_DNA"/>
</dbReference>
<protein>
    <submittedName>
        <fullName evidence="1">Uncharacterized protein</fullName>
    </submittedName>
</protein>
<dbReference type="AlphaFoldDB" id="A0A5Q4Z952"/>
<dbReference type="KEGG" id="pdio:PDMSB3_1557"/>
<sequence>MSIEFIGMIQTRGVSETYAAQGFVIDIDHGREPIPTTRERIARVERVAV</sequence>
<proteinExistence type="predicted"/>
<gene>
    <name evidence="1" type="ORF">PDMSB3_1557</name>
</gene>
<keyword evidence="2" id="KW-1185">Reference proteome</keyword>
<evidence type="ECO:0000313" key="1">
    <source>
        <dbReference type="EMBL" id="VVD28013.1"/>
    </source>
</evidence>
<organism evidence="1 2">
    <name type="scientific">Paraburkholderia dioscoreae</name>
    <dbReference type="NCBI Taxonomy" id="2604047"/>
    <lineage>
        <taxon>Bacteria</taxon>
        <taxon>Pseudomonadati</taxon>
        <taxon>Pseudomonadota</taxon>
        <taxon>Betaproteobacteria</taxon>
        <taxon>Burkholderiales</taxon>
        <taxon>Burkholderiaceae</taxon>
        <taxon>Paraburkholderia</taxon>
    </lineage>
</organism>
<dbReference type="RefSeq" id="WP_007182402.1">
    <property type="nucleotide sequence ID" value="NZ_LR699553.1"/>
</dbReference>
<accession>A0A5Q4Z952</accession>
<reference evidence="1 2" key="1">
    <citation type="submission" date="2019-08" db="EMBL/GenBank/DDBJ databases">
        <authorList>
            <person name="Herpell B J."/>
        </authorList>
    </citation>
    <scope>NUCLEOTIDE SEQUENCE [LARGE SCALE GENOMIC DNA]</scope>
    <source>
        <strain evidence="2">Msb3</strain>
    </source>
</reference>
<dbReference type="Proteomes" id="UP000325811">
    <property type="component" value="Chromosome I"/>
</dbReference>